<dbReference type="Proteomes" id="UP000095464">
    <property type="component" value="Unassembled WGS sequence"/>
</dbReference>
<evidence type="ECO:0000313" key="2">
    <source>
        <dbReference type="EMBL" id="OEK58369.1"/>
    </source>
</evidence>
<proteinExistence type="predicted"/>
<dbReference type="AlphaFoldDB" id="A0AAP7LUG0"/>
<dbReference type="EMBL" id="LNPX01000012">
    <property type="protein sequence ID" value="OEK58369.1"/>
    <property type="molecule type" value="Genomic_DNA"/>
</dbReference>
<sequence length="77" mass="8759">MYYQDSNASEKGDEPVTDNEGNNIDDMDTEEFMSKYTEGMDPEEAKTTIEMAQEDPNYEDFLRGQVTARQKGEGGTY</sequence>
<gene>
    <name evidence="2" type="ORF">ASS94_03670</name>
</gene>
<reference evidence="3" key="1">
    <citation type="submission" date="2015-11" db="EMBL/GenBank/DDBJ databases">
        <title>Genomic diversity of Staphylococcus saprophyticus strains from urinary tract infections, animal surfaces, and fermented foods.</title>
        <authorList>
            <person name="Wolfe B.E."/>
        </authorList>
    </citation>
    <scope>NUCLEOTIDE SEQUENCE [LARGE SCALE GENOMIC DNA]</scope>
    <source>
        <strain evidence="3">738_7</strain>
    </source>
</reference>
<protein>
    <submittedName>
        <fullName evidence="2">Uncharacterized protein</fullName>
    </submittedName>
</protein>
<dbReference type="RefSeq" id="WP_069813831.1">
    <property type="nucleotide sequence ID" value="NZ_JARGCI010000010.1"/>
</dbReference>
<accession>A0AAP7LUG0</accession>
<evidence type="ECO:0000313" key="3">
    <source>
        <dbReference type="Proteomes" id="UP000095464"/>
    </source>
</evidence>
<evidence type="ECO:0000256" key="1">
    <source>
        <dbReference type="SAM" id="MobiDB-lite"/>
    </source>
</evidence>
<organism evidence="2 3">
    <name type="scientific">Staphylococcus equorum</name>
    <dbReference type="NCBI Taxonomy" id="246432"/>
    <lineage>
        <taxon>Bacteria</taxon>
        <taxon>Bacillati</taxon>
        <taxon>Bacillota</taxon>
        <taxon>Bacilli</taxon>
        <taxon>Bacillales</taxon>
        <taxon>Staphylococcaceae</taxon>
        <taxon>Staphylococcus</taxon>
    </lineage>
</organism>
<feature type="region of interest" description="Disordered" evidence="1">
    <location>
        <begin position="1"/>
        <end position="29"/>
    </location>
</feature>
<name>A0AAP7LUG0_9STAP</name>
<comment type="caution">
    <text evidence="2">The sequence shown here is derived from an EMBL/GenBank/DDBJ whole genome shotgun (WGS) entry which is preliminary data.</text>
</comment>